<feature type="region of interest" description="Disordered" evidence="1">
    <location>
        <begin position="72"/>
        <end position="118"/>
    </location>
</feature>
<dbReference type="Proteomes" id="UP001222027">
    <property type="component" value="Unassembled WGS sequence"/>
</dbReference>
<dbReference type="EMBL" id="JAQQAF010000008">
    <property type="protein sequence ID" value="KAJ8466444.1"/>
    <property type="molecule type" value="Genomic_DNA"/>
</dbReference>
<comment type="caution">
    <text evidence="2">The sequence shown here is derived from an EMBL/GenBank/DDBJ whole genome shotgun (WGS) entry which is preliminary data.</text>
</comment>
<protein>
    <recommendedName>
        <fullName evidence="4">H15 domain-containing protein</fullName>
    </recommendedName>
</protein>
<dbReference type="AlphaFoldDB" id="A0AAV8Q5C2"/>
<evidence type="ECO:0000256" key="1">
    <source>
        <dbReference type="SAM" id="MobiDB-lite"/>
    </source>
</evidence>
<proteinExistence type="predicted"/>
<gene>
    <name evidence="2" type="ORF">OPV22_028996</name>
</gene>
<evidence type="ECO:0000313" key="2">
    <source>
        <dbReference type="EMBL" id="KAJ8466444.1"/>
    </source>
</evidence>
<keyword evidence="3" id="KW-1185">Reference proteome</keyword>
<evidence type="ECO:0008006" key="4">
    <source>
        <dbReference type="Google" id="ProtNLM"/>
    </source>
</evidence>
<name>A0AAV8Q5C2_ENSVE</name>
<accession>A0AAV8Q5C2</accession>
<feature type="compositionally biased region" description="Basic residues" evidence="1">
    <location>
        <begin position="72"/>
        <end position="91"/>
    </location>
</feature>
<sequence>MGYRYMAAAPDRGHRRSLATRSTTACTWAAMAAQNKFEVTLSELLNMLREAESTIKKEKSALYIGEANRKMKASKTLKKGKGKGKSGKAKVAKKDPVKNSASTTAKTGIGSGTVRTTL</sequence>
<organism evidence="2 3">
    <name type="scientific">Ensete ventricosum</name>
    <name type="common">Abyssinian banana</name>
    <name type="synonym">Musa ensete</name>
    <dbReference type="NCBI Taxonomy" id="4639"/>
    <lineage>
        <taxon>Eukaryota</taxon>
        <taxon>Viridiplantae</taxon>
        <taxon>Streptophyta</taxon>
        <taxon>Embryophyta</taxon>
        <taxon>Tracheophyta</taxon>
        <taxon>Spermatophyta</taxon>
        <taxon>Magnoliopsida</taxon>
        <taxon>Liliopsida</taxon>
        <taxon>Zingiberales</taxon>
        <taxon>Musaceae</taxon>
        <taxon>Ensete</taxon>
    </lineage>
</organism>
<evidence type="ECO:0000313" key="3">
    <source>
        <dbReference type="Proteomes" id="UP001222027"/>
    </source>
</evidence>
<reference evidence="2 3" key="1">
    <citation type="submission" date="2022-12" db="EMBL/GenBank/DDBJ databases">
        <title>Chromosome-scale assembly of the Ensete ventricosum genome.</title>
        <authorList>
            <person name="Dussert Y."/>
            <person name="Stocks J."/>
            <person name="Wendawek A."/>
            <person name="Woldeyes F."/>
            <person name="Nichols R.A."/>
            <person name="Borrell J.S."/>
        </authorList>
    </citation>
    <scope>NUCLEOTIDE SEQUENCE [LARGE SCALE GENOMIC DNA]</scope>
    <source>
        <strain evidence="3">cv. Maze</strain>
        <tissue evidence="2">Seeds</tissue>
    </source>
</reference>